<accession>A0ABQ5ESS6</accession>
<reference evidence="1" key="2">
    <citation type="submission" date="2022-01" db="EMBL/GenBank/DDBJ databases">
        <authorList>
            <person name="Yamashiro T."/>
            <person name="Shiraishi A."/>
            <person name="Satake H."/>
            <person name="Nakayama K."/>
        </authorList>
    </citation>
    <scope>NUCLEOTIDE SEQUENCE</scope>
</reference>
<name>A0ABQ5ESS6_9ASTR</name>
<sequence length="599" mass="68294">MGRRESIVTDDRLNSRDILQRVGVSEERVGSCICVTLAVHRCDCTARALCLFYERELSTLVDGARRDAMTIYVIELSVQRGDICIVSGTRDRSESTEELVRCIIKCASGRTHKTDERAGRFHSESGSAVHTGSREDYYTQSQTYMYWAISHLETPQVHRISMHTKFTGQTSSVDGASFVIHTDCMILTLCEATKDIGESQSEILGLSKEWRVDDIRDKGLYDITLFDRWSRVKIWFDGMIKWRLDGFYKQIVLLVKWRDMGDCISGVTIGGTGKKDDTGIGDGWVHVIVIWDIDVCSTRWEERSVLWRGEVRRRGQKVDILLGCQLDETGQGHGVIKCERGGCVSSRVVSIRIVISPDTEEESSDDRAIQQDTQERLNDLWSSSQLVIRGVIVLCELVCGSRLQLGRSRDKEKRGGITKWERASRQRAYRGLGEDTCTCVDLSTHKYALQVWRDSYKNNCIDVMSFERQSWRLAITESVVVCAFTLVPDGYDVLVYRMWLLVDIRRKMEDSSTTQYRIDLLANDHSSRNDLSGQEFVTRRRSSKNLLVDIRKWYGVTHADSGEAEYVTQLCYLARVRVSCHCNGYRDGDTQGGFNLRVS</sequence>
<evidence type="ECO:0000313" key="1">
    <source>
        <dbReference type="EMBL" id="GJT53562.1"/>
    </source>
</evidence>
<gene>
    <name evidence="1" type="ORF">Tco_0988616</name>
</gene>
<dbReference type="EMBL" id="BQNB010016598">
    <property type="protein sequence ID" value="GJT53562.1"/>
    <property type="molecule type" value="Genomic_DNA"/>
</dbReference>
<protein>
    <submittedName>
        <fullName evidence="1">Uncharacterized protein</fullName>
    </submittedName>
</protein>
<proteinExistence type="predicted"/>
<reference evidence="1" key="1">
    <citation type="journal article" date="2022" name="Int. J. Mol. Sci.">
        <title>Draft Genome of Tanacetum Coccineum: Genomic Comparison of Closely Related Tanacetum-Family Plants.</title>
        <authorList>
            <person name="Yamashiro T."/>
            <person name="Shiraishi A."/>
            <person name="Nakayama K."/>
            <person name="Satake H."/>
        </authorList>
    </citation>
    <scope>NUCLEOTIDE SEQUENCE</scope>
</reference>
<organism evidence="1 2">
    <name type="scientific">Tanacetum coccineum</name>
    <dbReference type="NCBI Taxonomy" id="301880"/>
    <lineage>
        <taxon>Eukaryota</taxon>
        <taxon>Viridiplantae</taxon>
        <taxon>Streptophyta</taxon>
        <taxon>Embryophyta</taxon>
        <taxon>Tracheophyta</taxon>
        <taxon>Spermatophyta</taxon>
        <taxon>Magnoliopsida</taxon>
        <taxon>eudicotyledons</taxon>
        <taxon>Gunneridae</taxon>
        <taxon>Pentapetalae</taxon>
        <taxon>asterids</taxon>
        <taxon>campanulids</taxon>
        <taxon>Asterales</taxon>
        <taxon>Asteraceae</taxon>
        <taxon>Asteroideae</taxon>
        <taxon>Anthemideae</taxon>
        <taxon>Anthemidinae</taxon>
        <taxon>Tanacetum</taxon>
    </lineage>
</organism>
<comment type="caution">
    <text evidence="1">The sequence shown here is derived from an EMBL/GenBank/DDBJ whole genome shotgun (WGS) entry which is preliminary data.</text>
</comment>
<dbReference type="Proteomes" id="UP001151760">
    <property type="component" value="Unassembled WGS sequence"/>
</dbReference>
<keyword evidence="2" id="KW-1185">Reference proteome</keyword>
<evidence type="ECO:0000313" key="2">
    <source>
        <dbReference type="Proteomes" id="UP001151760"/>
    </source>
</evidence>